<protein>
    <submittedName>
        <fullName evidence="2">Uncharacterized protein</fullName>
    </submittedName>
</protein>
<dbReference type="EMBL" id="JAXCLX010000002">
    <property type="protein sequence ID" value="MDY0873288.1"/>
    <property type="molecule type" value="Genomic_DNA"/>
</dbReference>
<keyword evidence="3" id="KW-1185">Reference proteome</keyword>
<comment type="caution">
    <text evidence="2">The sequence shown here is derived from an EMBL/GenBank/DDBJ whole genome shotgun (WGS) entry which is preliminary data.</text>
</comment>
<evidence type="ECO:0000313" key="2">
    <source>
        <dbReference type="EMBL" id="MDY0873288.1"/>
    </source>
</evidence>
<feature type="signal peptide" evidence="1">
    <location>
        <begin position="1"/>
        <end position="22"/>
    </location>
</feature>
<dbReference type="Proteomes" id="UP001271769">
    <property type="component" value="Unassembled WGS sequence"/>
</dbReference>
<keyword evidence="1" id="KW-0732">Signal</keyword>
<dbReference type="RefSeq" id="WP_320501745.1">
    <property type="nucleotide sequence ID" value="NZ_JAXCLX010000002.1"/>
</dbReference>
<gene>
    <name evidence="2" type="ORF">SMD31_15205</name>
</gene>
<accession>A0ABU5E309</accession>
<evidence type="ECO:0000256" key="1">
    <source>
        <dbReference type="SAM" id="SignalP"/>
    </source>
</evidence>
<feature type="chain" id="PRO_5047259264" evidence="1">
    <location>
        <begin position="23"/>
        <end position="98"/>
    </location>
</feature>
<organism evidence="2 3">
    <name type="scientific">Dongia rigui</name>
    <dbReference type="NCBI Taxonomy" id="940149"/>
    <lineage>
        <taxon>Bacteria</taxon>
        <taxon>Pseudomonadati</taxon>
        <taxon>Pseudomonadota</taxon>
        <taxon>Alphaproteobacteria</taxon>
        <taxon>Rhodospirillales</taxon>
        <taxon>Dongiaceae</taxon>
        <taxon>Dongia</taxon>
    </lineage>
</organism>
<proteinExistence type="predicted"/>
<sequence length="98" mass="10830">MRNRIISFAALLLVAASTPALAQNLPDGLTPTPVIEPAGNRYLLMVLDQPQRDLTHGSSKVNMLLDTKTGKTWILEFGVKNNQNGYIWNEVPFTPPVK</sequence>
<evidence type="ECO:0000313" key="3">
    <source>
        <dbReference type="Proteomes" id="UP001271769"/>
    </source>
</evidence>
<name>A0ABU5E309_9PROT</name>
<reference evidence="2 3" key="1">
    <citation type="journal article" date="2013" name="Antonie Van Leeuwenhoek">
        <title>Dongia rigui sp. nov., isolated from freshwater of a large wetland in Korea.</title>
        <authorList>
            <person name="Baik K.S."/>
            <person name="Hwang Y.M."/>
            <person name="Choi J.S."/>
            <person name="Kwon J."/>
            <person name="Seong C.N."/>
        </authorList>
    </citation>
    <scope>NUCLEOTIDE SEQUENCE [LARGE SCALE GENOMIC DNA]</scope>
    <source>
        <strain evidence="2 3">04SU4-P</strain>
    </source>
</reference>